<gene>
    <name evidence="2" type="ORF">RchiOBHm_Chr3g0468751</name>
</gene>
<reference evidence="2 3" key="1">
    <citation type="journal article" date="2018" name="Nat. Genet.">
        <title>The Rosa genome provides new insights in the design of modern roses.</title>
        <authorList>
            <person name="Bendahmane M."/>
        </authorList>
    </citation>
    <scope>NUCLEOTIDE SEQUENCE [LARGE SCALE GENOMIC DNA]</scope>
    <source>
        <strain evidence="3">cv. Old Blush</strain>
    </source>
</reference>
<organism evidence="2 3">
    <name type="scientific">Rosa chinensis</name>
    <name type="common">China rose</name>
    <dbReference type="NCBI Taxonomy" id="74649"/>
    <lineage>
        <taxon>Eukaryota</taxon>
        <taxon>Viridiplantae</taxon>
        <taxon>Streptophyta</taxon>
        <taxon>Embryophyta</taxon>
        <taxon>Tracheophyta</taxon>
        <taxon>Spermatophyta</taxon>
        <taxon>Magnoliopsida</taxon>
        <taxon>eudicotyledons</taxon>
        <taxon>Gunneridae</taxon>
        <taxon>Pentapetalae</taxon>
        <taxon>rosids</taxon>
        <taxon>fabids</taxon>
        <taxon>Rosales</taxon>
        <taxon>Rosaceae</taxon>
        <taxon>Rosoideae</taxon>
        <taxon>Rosoideae incertae sedis</taxon>
        <taxon>Rosa</taxon>
    </lineage>
</organism>
<comment type="caution">
    <text evidence="2">The sequence shown here is derived from an EMBL/GenBank/DDBJ whole genome shotgun (WGS) entry which is preliminary data.</text>
</comment>
<dbReference type="PANTHER" id="PTHR31286">
    <property type="entry name" value="GLYCINE-RICH CELL WALL STRUCTURAL PROTEIN 1.8-LIKE"/>
    <property type="match status" value="1"/>
</dbReference>
<evidence type="ECO:0000313" key="3">
    <source>
        <dbReference type="Proteomes" id="UP000238479"/>
    </source>
</evidence>
<dbReference type="Gramene" id="PRQ43462">
    <property type="protein sequence ID" value="PRQ43462"/>
    <property type="gene ID" value="RchiOBHm_Chr3g0468751"/>
</dbReference>
<dbReference type="STRING" id="74649.A0A2P6RAK6"/>
<name>A0A2P6RAK6_ROSCH</name>
<dbReference type="Pfam" id="PF14392">
    <property type="entry name" value="zf-CCHC_4"/>
    <property type="match status" value="1"/>
</dbReference>
<sequence>MWKVIVFLACFRCEEDMRRVLDREPWDFDKSLIVMAPLGKARTVLDVELNSSVFWVQALGVPWKFRTPEVAKDIGGLLGVYKEVKVDAKGYCSGHCLCIRVRLDISLALLRCSIVEFPEFGDQLIEFRYERLPEFCQQCGLIGHPARVCFDKLGIKGLLESERPFPLSLRAGTDGYGKRIGKMGKMEGLVHDKAFFPENAVSVNARSHEKSMLQNSPYDGDSVGVIATMEDQGCQSAKAASLDVCGDQKLQLTIQPTMTVVDSDAVRRLGSVLKQTFCPNVSYGEKDPYVGSPVNGIDKSDITVLEFSLGASGNSPVCRNKLKGRRLISVSAKRKLRMEGAQNEADMEGEVVKRKLELNIVEAEDRQSKKVMLSSGVPEVVGAVELPHHEQ</sequence>
<evidence type="ECO:0000259" key="1">
    <source>
        <dbReference type="Pfam" id="PF14392"/>
    </source>
</evidence>
<evidence type="ECO:0000313" key="2">
    <source>
        <dbReference type="EMBL" id="PRQ43462.1"/>
    </source>
</evidence>
<dbReference type="AlphaFoldDB" id="A0A2P6RAK6"/>
<dbReference type="InterPro" id="IPR025836">
    <property type="entry name" value="Zn_knuckle_CX2CX4HX4C"/>
</dbReference>
<keyword evidence="3" id="KW-1185">Reference proteome</keyword>
<dbReference type="PANTHER" id="PTHR31286:SF167">
    <property type="entry name" value="OS09G0268800 PROTEIN"/>
    <property type="match status" value="1"/>
</dbReference>
<dbReference type="InterPro" id="IPR040256">
    <property type="entry name" value="At4g02000-like"/>
</dbReference>
<protein>
    <submittedName>
        <fullName evidence="2">Putative transcription factor interactor and regulator CCHC(Zn) family</fullName>
    </submittedName>
</protein>
<dbReference type="EMBL" id="PDCK01000041">
    <property type="protein sequence ID" value="PRQ43462.1"/>
    <property type="molecule type" value="Genomic_DNA"/>
</dbReference>
<feature type="domain" description="Zinc knuckle CX2CX4HX4C" evidence="1">
    <location>
        <begin position="115"/>
        <end position="149"/>
    </location>
</feature>
<accession>A0A2P6RAK6</accession>
<proteinExistence type="predicted"/>
<dbReference type="Proteomes" id="UP000238479">
    <property type="component" value="Chromosome 3"/>
</dbReference>